<evidence type="ECO:0000313" key="2">
    <source>
        <dbReference type="RefSeq" id="XP_013384061.1"/>
    </source>
</evidence>
<gene>
    <name evidence="2" type="primary">LOC106154292</name>
</gene>
<dbReference type="AlphaFoldDB" id="A0A1S3HEX2"/>
<dbReference type="PANTHER" id="PTHR48066">
    <property type="entry name" value="CARNOSINE SYNTHASE 1"/>
    <property type="match status" value="1"/>
</dbReference>
<dbReference type="GO" id="GO:0047730">
    <property type="term" value="F:carnosine synthase activity"/>
    <property type="evidence" value="ECO:0007669"/>
    <property type="project" value="InterPro"/>
</dbReference>
<protein>
    <submittedName>
        <fullName evidence="2">Carnosine synthase 1-like</fullName>
    </submittedName>
</protein>
<dbReference type="Proteomes" id="UP000085678">
    <property type="component" value="Unplaced"/>
</dbReference>
<dbReference type="PANTHER" id="PTHR48066:SF1">
    <property type="entry name" value="CARNOSINE SYNTHASE 1"/>
    <property type="match status" value="1"/>
</dbReference>
<dbReference type="RefSeq" id="XP_013384061.1">
    <property type="nucleotide sequence ID" value="XM_013528607.1"/>
</dbReference>
<dbReference type="GO" id="GO:0016887">
    <property type="term" value="F:ATP hydrolysis activity"/>
    <property type="evidence" value="ECO:0007669"/>
    <property type="project" value="InterPro"/>
</dbReference>
<accession>A0A1S3HEX2</accession>
<dbReference type="GO" id="GO:0035499">
    <property type="term" value="P:carnosine biosynthetic process"/>
    <property type="evidence" value="ECO:0007669"/>
    <property type="project" value="InterPro"/>
</dbReference>
<sequence>MTDEPYFGMNHGNEMHLAEYAQGTKHGVEVAIFRGKVLAAFIADNGPTNVPQFFETSSCMPSCLPPDKQRQLITATYQCLSTVGHTDGVFNVEFKMTPSGPKLIEINGRIGGWFYRNWVRTVFETDLLFLNFLIACGIQPNVKPLEPSCQLMGIVCTPKDHAKALSRPGMVTPEILAEAHGRGEIMYYEIEPTMEGKLDYESGCCQIAIKGKSISEAKRRLLAVCRKYGVDNPESPVKHVLSTFVEPPAFMQKDYE</sequence>
<dbReference type="Gene3D" id="3.30.470.20">
    <property type="entry name" value="ATP-grasp fold, B domain"/>
    <property type="match status" value="1"/>
</dbReference>
<reference evidence="2" key="1">
    <citation type="submission" date="2025-08" db="UniProtKB">
        <authorList>
            <consortium name="RefSeq"/>
        </authorList>
    </citation>
    <scope>IDENTIFICATION</scope>
    <source>
        <tissue evidence="2">Gonads</tissue>
    </source>
</reference>
<dbReference type="InParanoid" id="A0A1S3HEX2"/>
<organism evidence="1 2">
    <name type="scientific">Lingula anatina</name>
    <name type="common">Brachiopod</name>
    <name type="synonym">Lingula unguis</name>
    <dbReference type="NCBI Taxonomy" id="7574"/>
    <lineage>
        <taxon>Eukaryota</taxon>
        <taxon>Metazoa</taxon>
        <taxon>Spiralia</taxon>
        <taxon>Lophotrochozoa</taxon>
        <taxon>Brachiopoda</taxon>
        <taxon>Linguliformea</taxon>
        <taxon>Lingulata</taxon>
        <taxon>Lingulida</taxon>
        <taxon>Linguloidea</taxon>
        <taxon>Lingulidae</taxon>
        <taxon>Lingula</taxon>
    </lineage>
</organism>
<dbReference type="STRING" id="7574.A0A1S3HEX2"/>
<dbReference type="KEGG" id="lak:106154292"/>
<evidence type="ECO:0000313" key="1">
    <source>
        <dbReference type="Proteomes" id="UP000085678"/>
    </source>
</evidence>
<keyword evidence="1" id="KW-1185">Reference proteome</keyword>
<dbReference type="SUPFAM" id="SSF56059">
    <property type="entry name" value="Glutathione synthetase ATP-binding domain-like"/>
    <property type="match status" value="1"/>
</dbReference>
<dbReference type="InterPro" id="IPR031046">
    <property type="entry name" value="CARNS1"/>
</dbReference>
<name>A0A1S3HEX2_LINAN</name>
<dbReference type="OrthoDB" id="434648at2759"/>
<proteinExistence type="predicted"/>
<dbReference type="GeneID" id="106154292"/>